<sequence>MEFALALLAGDGGQAAAAIWATLILLALLALAGLALPNGVFRPRQIAAWLAAESASKRAEAQRRAAAATESIRYAEEIAVAARGAANTAERRREECQEAQARTQQAWQAYQDADAALSRARGAAAYPIPAGEADRDEHAERARALRRSAQAAYRRGDLSDAQLLDALTHRNGWDPTLHPVMQELALARAAVAHRFAAYQDCLNAEDAAWQAAGVATAAVRTLRHEVLAAEALAEAARSALPQQARPARSGRPAPVTA</sequence>
<evidence type="ECO:0000313" key="4">
    <source>
        <dbReference type="Proteomes" id="UP000578112"/>
    </source>
</evidence>
<reference evidence="3 4" key="1">
    <citation type="submission" date="2020-08" db="EMBL/GenBank/DDBJ databases">
        <title>Sequencing the genomes of 1000 actinobacteria strains.</title>
        <authorList>
            <person name="Klenk H.-P."/>
        </authorList>
    </citation>
    <scope>NUCLEOTIDE SEQUENCE [LARGE SCALE GENOMIC DNA]</scope>
    <source>
        <strain evidence="3 4">DSM 43149</strain>
    </source>
</reference>
<dbReference type="RefSeq" id="WP_184997831.1">
    <property type="nucleotide sequence ID" value="NZ_BOMK01000052.1"/>
</dbReference>
<dbReference type="EMBL" id="JACHNH010000001">
    <property type="protein sequence ID" value="MBB4766725.1"/>
    <property type="molecule type" value="Genomic_DNA"/>
</dbReference>
<organism evidence="3 4">
    <name type="scientific">Actinoplanes digitatis</name>
    <dbReference type="NCBI Taxonomy" id="1868"/>
    <lineage>
        <taxon>Bacteria</taxon>
        <taxon>Bacillati</taxon>
        <taxon>Actinomycetota</taxon>
        <taxon>Actinomycetes</taxon>
        <taxon>Micromonosporales</taxon>
        <taxon>Micromonosporaceae</taxon>
        <taxon>Actinoplanes</taxon>
    </lineage>
</organism>
<keyword evidence="2" id="KW-0472">Membrane</keyword>
<evidence type="ECO:0000256" key="2">
    <source>
        <dbReference type="SAM" id="Phobius"/>
    </source>
</evidence>
<keyword evidence="2" id="KW-0812">Transmembrane</keyword>
<feature type="region of interest" description="Disordered" evidence="1">
    <location>
        <begin position="238"/>
        <end position="257"/>
    </location>
</feature>
<comment type="caution">
    <text evidence="3">The sequence shown here is derived from an EMBL/GenBank/DDBJ whole genome shotgun (WGS) entry which is preliminary data.</text>
</comment>
<keyword evidence="2" id="KW-1133">Transmembrane helix</keyword>
<gene>
    <name evidence="3" type="ORF">BJ971_007281</name>
</gene>
<dbReference type="AlphaFoldDB" id="A0A7W7I5A5"/>
<protein>
    <submittedName>
        <fullName evidence="3">Uncharacterized protein</fullName>
    </submittedName>
</protein>
<name>A0A7W7I5A5_9ACTN</name>
<proteinExistence type="predicted"/>
<keyword evidence="4" id="KW-1185">Reference proteome</keyword>
<accession>A0A7W7I5A5</accession>
<feature type="transmembrane region" description="Helical" evidence="2">
    <location>
        <begin position="15"/>
        <end position="36"/>
    </location>
</feature>
<dbReference type="Proteomes" id="UP000578112">
    <property type="component" value="Unassembled WGS sequence"/>
</dbReference>
<evidence type="ECO:0000256" key="1">
    <source>
        <dbReference type="SAM" id="MobiDB-lite"/>
    </source>
</evidence>
<evidence type="ECO:0000313" key="3">
    <source>
        <dbReference type="EMBL" id="MBB4766725.1"/>
    </source>
</evidence>